<feature type="transmembrane region" description="Helical" evidence="1">
    <location>
        <begin position="21"/>
        <end position="49"/>
    </location>
</feature>
<evidence type="ECO:0000313" key="3">
    <source>
        <dbReference type="EMBL" id="GER94131.1"/>
    </source>
</evidence>
<dbReference type="AlphaFoldDB" id="A0A5J4L5K3"/>
<dbReference type="PANTHER" id="PTHR40547">
    <property type="entry name" value="SLL0298 PROTEIN"/>
    <property type="match status" value="1"/>
</dbReference>
<organism evidence="3">
    <name type="scientific">hot springs metagenome</name>
    <dbReference type="NCBI Taxonomy" id="433727"/>
    <lineage>
        <taxon>unclassified sequences</taxon>
        <taxon>metagenomes</taxon>
        <taxon>ecological metagenomes</taxon>
    </lineage>
</organism>
<dbReference type="PANTHER" id="PTHR40547:SF1">
    <property type="entry name" value="SLL0298 PROTEIN"/>
    <property type="match status" value="1"/>
</dbReference>
<reference evidence="3" key="1">
    <citation type="submission" date="2019-10" db="EMBL/GenBank/DDBJ databases">
        <title>Metagenomic sequencing of thiosulfate-disproportionating enrichment culture.</title>
        <authorList>
            <person name="Umezawa K."/>
            <person name="Kojima H."/>
            <person name="Fukui M."/>
        </authorList>
    </citation>
    <scope>NUCLEOTIDE SEQUENCE</scope>
    <source>
        <strain evidence="3">45J</strain>
    </source>
</reference>
<comment type="caution">
    <text evidence="3">The sequence shown here is derived from an EMBL/GenBank/DDBJ whole genome shotgun (WGS) entry which is preliminary data.</text>
</comment>
<dbReference type="EMBL" id="BLAB01000001">
    <property type="protein sequence ID" value="GER94131.1"/>
    <property type="molecule type" value="Genomic_DNA"/>
</dbReference>
<name>A0A5J4L5K3_9ZZZZ</name>
<evidence type="ECO:0000259" key="2">
    <source>
        <dbReference type="Pfam" id="PF09835"/>
    </source>
</evidence>
<dbReference type="InterPro" id="IPR018639">
    <property type="entry name" value="DUF2062"/>
</dbReference>
<feature type="transmembrane region" description="Helical" evidence="1">
    <location>
        <begin position="55"/>
        <end position="79"/>
    </location>
</feature>
<sequence>MSIRDKLAAIFSIKDSPKKIAISFAVGVFIGMSPILGLHTALGIAAAWIFRLNKFVTIIGVYVTNPWTIVPIYTFATWFGAKLLGIKKIIPAIDWNNISFSYILNEMGHLLLPFVFGSTLLGLLSAIAGYIIIYQAVIRSKQEQKVD</sequence>
<gene>
    <name evidence="3" type="ORF">A45J_1889</name>
</gene>
<protein>
    <submittedName>
        <fullName evidence="3">DUF2062 domain-containing protein</fullName>
    </submittedName>
</protein>
<accession>A0A5J4L5K3</accession>
<keyword evidence="1" id="KW-0812">Transmembrane</keyword>
<keyword evidence="1" id="KW-1133">Transmembrane helix</keyword>
<feature type="domain" description="DUF2062" evidence="2">
    <location>
        <begin position="3"/>
        <end position="143"/>
    </location>
</feature>
<feature type="transmembrane region" description="Helical" evidence="1">
    <location>
        <begin position="110"/>
        <end position="133"/>
    </location>
</feature>
<dbReference type="Pfam" id="PF09835">
    <property type="entry name" value="DUF2062"/>
    <property type="match status" value="1"/>
</dbReference>
<keyword evidence="1" id="KW-0472">Membrane</keyword>
<proteinExistence type="predicted"/>
<evidence type="ECO:0000256" key="1">
    <source>
        <dbReference type="SAM" id="Phobius"/>
    </source>
</evidence>